<protein>
    <submittedName>
        <fullName evidence="2">Putative secreted protein</fullName>
    </submittedName>
</protein>
<sequence>MNRVVLCLSALLAIVVAFPAPQWSQGFGGGLFSSVQNGTGSGGFNFSGSSNGTGGSLPDFGSFFPPNLTFPGAGSIPSWANFTGGLPSFFPSSPPGSPLGGGIPFFG</sequence>
<accession>A0A2M4DKR3</accession>
<feature type="chain" id="PRO_5014850441" evidence="1">
    <location>
        <begin position="18"/>
        <end position="107"/>
    </location>
</feature>
<evidence type="ECO:0000256" key="1">
    <source>
        <dbReference type="SAM" id="SignalP"/>
    </source>
</evidence>
<feature type="signal peptide" evidence="1">
    <location>
        <begin position="1"/>
        <end position="17"/>
    </location>
</feature>
<dbReference type="AlphaFoldDB" id="A0A2M4DKR3"/>
<proteinExistence type="predicted"/>
<reference evidence="2" key="1">
    <citation type="submission" date="2018-01" db="EMBL/GenBank/DDBJ databases">
        <title>An insight into the sialome of Amazonian anophelines.</title>
        <authorList>
            <person name="Ribeiro J.M."/>
            <person name="Scarpassa V."/>
            <person name="Calvo E."/>
        </authorList>
    </citation>
    <scope>NUCLEOTIDE SEQUENCE</scope>
</reference>
<dbReference type="EMBL" id="GGFL01013959">
    <property type="protein sequence ID" value="MBW78137.1"/>
    <property type="molecule type" value="Transcribed_RNA"/>
</dbReference>
<evidence type="ECO:0000313" key="2">
    <source>
        <dbReference type="EMBL" id="MBW78137.1"/>
    </source>
</evidence>
<keyword evidence="1" id="KW-0732">Signal</keyword>
<organism evidence="2">
    <name type="scientific">Anopheles darlingi</name>
    <name type="common">Mosquito</name>
    <dbReference type="NCBI Taxonomy" id="43151"/>
    <lineage>
        <taxon>Eukaryota</taxon>
        <taxon>Metazoa</taxon>
        <taxon>Ecdysozoa</taxon>
        <taxon>Arthropoda</taxon>
        <taxon>Hexapoda</taxon>
        <taxon>Insecta</taxon>
        <taxon>Pterygota</taxon>
        <taxon>Neoptera</taxon>
        <taxon>Endopterygota</taxon>
        <taxon>Diptera</taxon>
        <taxon>Nematocera</taxon>
        <taxon>Culicoidea</taxon>
        <taxon>Culicidae</taxon>
        <taxon>Anophelinae</taxon>
        <taxon>Anopheles</taxon>
    </lineage>
</organism>
<name>A0A2M4DKR3_ANODA</name>